<evidence type="ECO:0000313" key="2">
    <source>
        <dbReference type="Proteomes" id="UP000006503"/>
    </source>
</evidence>
<sequence length="47" mass="4448">MGKALPASGASALGRLNQGAVGVAARDAPSQDQAGCIGQLGALPATE</sequence>
<evidence type="ECO:0000313" key="1">
    <source>
        <dbReference type="EMBL" id="AFO49232.1"/>
    </source>
</evidence>
<dbReference type="Proteomes" id="UP000006503">
    <property type="component" value="Chromosome"/>
</dbReference>
<dbReference type="PATRIC" id="fig|1196325.3.peg.3366"/>
<dbReference type="KEGG" id="ppx:T1E_3396"/>
<dbReference type="AlphaFoldDB" id="I7BYI2"/>
<name>I7BYI2_PSEPT</name>
<dbReference type="EMBL" id="CP003734">
    <property type="protein sequence ID" value="AFO49232.1"/>
    <property type="molecule type" value="Genomic_DNA"/>
</dbReference>
<accession>I7BYI2</accession>
<protein>
    <submittedName>
        <fullName evidence="1">Uncharacterized protein</fullName>
    </submittedName>
</protein>
<proteinExistence type="predicted"/>
<gene>
    <name evidence="1" type="ordered locus">T1E_3396</name>
</gene>
<reference evidence="2" key="1">
    <citation type="journal article" date="2013" name="Microb. Biotechnol.">
        <title>Metabolic potential of the organic-solvent tolerant Pseudomonas putida DOT-T1E deduced from its annotated genome.</title>
        <authorList>
            <person name="Udaondo Z."/>
            <person name="Molina L."/>
            <person name="Daniels C."/>
            <person name="Gomez M.J."/>
            <person name="Molina-Henares M.A."/>
            <person name="Matilla M.A."/>
            <person name="Roca A."/>
            <person name="Fernandez M."/>
            <person name="Duque E."/>
            <person name="Segura A."/>
            <person name="Ramos J.L."/>
        </authorList>
    </citation>
    <scope>NUCLEOTIDE SEQUENCE [LARGE SCALE GENOMIC DNA]</scope>
    <source>
        <strain evidence="2">DOT-T1E</strain>
    </source>
</reference>
<dbReference type="HOGENOM" id="CLU_3172223_0_0_6"/>
<organism evidence="1 2">
    <name type="scientific">Pseudomonas putida (strain DOT-T1E)</name>
    <dbReference type="NCBI Taxonomy" id="1196325"/>
    <lineage>
        <taxon>Bacteria</taxon>
        <taxon>Pseudomonadati</taxon>
        <taxon>Pseudomonadota</taxon>
        <taxon>Gammaproteobacteria</taxon>
        <taxon>Pseudomonadales</taxon>
        <taxon>Pseudomonadaceae</taxon>
        <taxon>Pseudomonas</taxon>
    </lineage>
</organism>